<sequence length="259" mass="29730">GYTATTCPMGAGKWKESYDKYLYDKEVVLFADNDPVGIKHMMDIGNRLKGKAIVKWFEFPGQNRKGYDFTDFVNSIKSRNDFKNHVSSLVRASRVFDPSKIIIPEPDSKESEDIKKWIVASPGEFNIRDIDYELGFETVEQKGMRTKVLEKFVAEKVLSREGKRRGSYRPYKKDLENIDFITADDNFLPLWLPMGIHKMVGIMPGNIIIIAGEPNAGKTAMMLNIIKSNMVKFNVHYFNSEMGGGELKDRLSKFQRFIF</sequence>
<dbReference type="InterPro" id="IPR034154">
    <property type="entry name" value="TOPRIM_DnaG/twinkle"/>
</dbReference>
<dbReference type="Pfam" id="PF03796">
    <property type="entry name" value="DnaB_C"/>
    <property type="match status" value="1"/>
</dbReference>
<dbReference type="SUPFAM" id="SSF52540">
    <property type="entry name" value="P-loop containing nucleoside triphosphate hydrolases"/>
    <property type="match status" value="1"/>
</dbReference>
<organism evidence="2">
    <name type="scientific">marine sediment metagenome</name>
    <dbReference type="NCBI Taxonomy" id="412755"/>
    <lineage>
        <taxon>unclassified sequences</taxon>
        <taxon>metagenomes</taxon>
        <taxon>ecological metagenomes</taxon>
    </lineage>
</organism>
<feature type="domain" description="SF4 helicase" evidence="1">
    <location>
        <begin position="199"/>
        <end position="251"/>
    </location>
</feature>
<comment type="caution">
    <text evidence="2">The sequence shown here is derived from an EMBL/GenBank/DDBJ whole genome shotgun (WGS) entry which is preliminary data.</text>
</comment>
<proteinExistence type="predicted"/>
<dbReference type="GO" id="GO:0003678">
    <property type="term" value="F:DNA helicase activity"/>
    <property type="evidence" value="ECO:0007669"/>
    <property type="project" value="InterPro"/>
</dbReference>
<feature type="non-terminal residue" evidence="2">
    <location>
        <position position="1"/>
    </location>
</feature>
<dbReference type="CDD" id="cd01029">
    <property type="entry name" value="TOPRIM_primases"/>
    <property type="match status" value="1"/>
</dbReference>
<protein>
    <recommendedName>
        <fullName evidence="1">SF4 helicase domain-containing protein</fullName>
    </recommendedName>
</protein>
<reference evidence="2" key="1">
    <citation type="journal article" date="2014" name="Front. Microbiol.">
        <title>High frequency of phylogenetically diverse reductive dehalogenase-homologous genes in deep subseafloor sedimentary metagenomes.</title>
        <authorList>
            <person name="Kawai M."/>
            <person name="Futagami T."/>
            <person name="Toyoda A."/>
            <person name="Takaki Y."/>
            <person name="Nishi S."/>
            <person name="Hori S."/>
            <person name="Arai W."/>
            <person name="Tsubouchi T."/>
            <person name="Morono Y."/>
            <person name="Uchiyama I."/>
            <person name="Ito T."/>
            <person name="Fujiyama A."/>
            <person name="Inagaki F."/>
            <person name="Takami H."/>
        </authorList>
    </citation>
    <scope>NUCLEOTIDE SEQUENCE</scope>
    <source>
        <strain evidence="2">Expedition CK06-06</strain>
    </source>
</reference>
<dbReference type="GO" id="GO:0006260">
    <property type="term" value="P:DNA replication"/>
    <property type="evidence" value="ECO:0007669"/>
    <property type="project" value="InterPro"/>
</dbReference>
<gene>
    <name evidence="2" type="ORF">S01H1_50319</name>
</gene>
<evidence type="ECO:0000259" key="1">
    <source>
        <dbReference type="Pfam" id="PF03796"/>
    </source>
</evidence>
<name>X0WTJ2_9ZZZZ</name>
<dbReference type="InterPro" id="IPR027417">
    <property type="entry name" value="P-loop_NTPase"/>
</dbReference>
<dbReference type="Gene3D" id="3.40.50.300">
    <property type="entry name" value="P-loop containing nucleotide triphosphate hydrolases"/>
    <property type="match status" value="1"/>
</dbReference>
<dbReference type="InterPro" id="IPR007694">
    <property type="entry name" value="DNA_helicase_DnaB-like_C"/>
</dbReference>
<evidence type="ECO:0000313" key="2">
    <source>
        <dbReference type="EMBL" id="GAG27828.1"/>
    </source>
</evidence>
<accession>X0WTJ2</accession>
<dbReference type="EMBL" id="BARS01032417">
    <property type="protein sequence ID" value="GAG27828.1"/>
    <property type="molecule type" value="Genomic_DNA"/>
</dbReference>
<dbReference type="GO" id="GO:0005524">
    <property type="term" value="F:ATP binding"/>
    <property type="evidence" value="ECO:0007669"/>
    <property type="project" value="InterPro"/>
</dbReference>
<dbReference type="AlphaFoldDB" id="X0WTJ2"/>